<feature type="transmembrane region" description="Helical" evidence="1">
    <location>
        <begin position="112"/>
        <end position="138"/>
    </location>
</feature>
<evidence type="ECO:0000313" key="2">
    <source>
        <dbReference type="EMBL" id="KAK0702444.1"/>
    </source>
</evidence>
<dbReference type="Proteomes" id="UP001172159">
    <property type="component" value="Unassembled WGS sequence"/>
</dbReference>
<protein>
    <submittedName>
        <fullName evidence="2">Uncharacterized protein</fullName>
    </submittedName>
</protein>
<sequence>MLCIVNSISLPSVNKLSKRIKLNFLSLGLRITLGFNNVGFKDLKRKLRIKLNIRYFYFIDYNNNNKETIEEVVYKVSKAKYYIKLLKEEILVCFLNIMAINLSILIKVRNNILYYILTICFKINLLYIILYILSFIIYNYKKIYRKYWISYKL</sequence>
<evidence type="ECO:0000256" key="1">
    <source>
        <dbReference type="SAM" id="Phobius"/>
    </source>
</evidence>
<dbReference type="EMBL" id="JAUKTV010000026">
    <property type="protein sequence ID" value="KAK0702444.1"/>
    <property type="molecule type" value="Genomic_DNA"/>
</dbReference>
<keyword evidence="1" id="KW-0472">Membrane</keyword>
<feature type="transmembrane region" description="Helical" evidence="1">
    <location>
        <begin position="90"/>
        <end position="106"/>
    </location>
</feature>
<keyword evidence="1" id="KW-0812">Transmembrane</keyword>
<gene>
    <name evidence="2" type="ORF">B0T21DRAFT_353554</name>
</gene>
<name>A0AA39ZRZ6_9PEZI</name>
<keyword evidence="1" id="KW-1133">Transmembrane helix</keyword>
<proteinExistence type="predicted"/>
<dbReference type="AlphaFoldDB" id="A0AA39ZRZ6"/>
<organism evidence="2 3">
    <name type="scientific">Apiosordaria backusii</name>
    <dbReference type="NCBI Taxonomy" id="314023"/>
    <lineage>
        <taxon>Eukaryota</taxon>
        <taxon>Fungi</taxon>
        <taxon>Dikarya</taxon>
        <taxon>Ascomycota</taxon>
        <taxon>Pezizomycotina</taxon>
        <taxon>Sordariomycetes</taxon>
        <taxon>Sordariomycetidae</taxon>
        <taxon>Sordariales</taxon>
        <taxon>Lasiosphaeriaceae</taxon>
        <taxon>Apiosordaria</taxon>
    </lineage>
</organism>
<comment type="caution">
    <text evidence="2">The sequence shown here is derived from an EMBL/GenBank/DDBJ whole genome shotgun (WGS) entry which is preliminary data.</text>
</comment>
<keyword evidence="3" id="KW-1185">Reference proteome</keyword>
<reference evidence="2" key="1">
    <citation type="submission" date="2023-06" db="EMBL/GenBank/DDBJ databases">
        <title>Genome-scale phylogeny and comparative genomics of the fungal order Sordariales.</title>
        <authorList>
            <consortium name="Lawrence Berkeley National Laboratory"/>
            <person name="Hensen N."/>
            <person name="Bonometti L."/>
            <person name="Westerberg I."/>
            <person name="Brannstrom I.O."/>
            <person name="Guillou S."/>
            <person name="Cros-Aarteil S."/>
            <person name="Calhoun S."/>
            <person name="Haridas S."/>
            <person name="Kuo A."/>
            <person name="Mondo S."/>
            <person name="Pangilinan J."/>
            <person name="Riley R."/>
            <person name="Labutti K."/>
            <person name="Andreopoulos B."/>
            <person name="Lipzen A."/>
            <person name="Chen C."/>
            <person name="Yanf M."/>
            <person name="Daum C."/>
            <person name="Ng V."/>
            <person name="Clum A."/>
            <person name="Steindorff A."/>
            <person name="Ohm R."/>
            <person name="Martin F."/>
            <person name="Silar P."/>
            <person name="Natvig D."/>
            <person name="Lalanne C."/>
            <person name="Gautier V."/>
            <person name="Ament-Velasquez S.L."/>
            <person name="Kruys A."/>
            <person name="Hutchinson M.I."/>
            <person name="Powell A.J."/>
            <person name="Barry K."/>
            <person name="Miller A.N."/>
            <person name="Grigoriev I.V."/>
            <person name="Debuchy R."/>
            <person name="Gladieux P."/>
            <person name="Thoren M.H."/>
            <person name="Johannesson H."/>
        </authorList>
    </citation>
    <scope>NUCLEOTIDE SEQUENCE</scope>
    <source>
        <strain evidence="2">CBS 540.89</strain>
    </source>
</reference>
<evidence type="ECO:0000313" key="3">
    <source>
        <dbReference type="Proteomes" id="UP001172159"/>
    </source>
</evidence>
<accession>A0AA39ZRZ6</accession>